<dbReference type="Gene3D" id="3.10.200.10">
    <property type="entry name" value="Alpha carbonic anhydrase"/>
    <property type="match status" value="1"/>
</dbReference>
<evidence type="ECO:0000256" key="4">
    <source>
        <dbReference type="ARBA" id="ARBA00022833"/>
    </source>
</evidence>
<evidence type="ECO:0000256" key="5">
    <source>
        <dbReference type="ARBA" id="ARBA00023239"/>
    </source>
</evidence>
<dbReference type="InterPro" id="IPR023561">
    <property type="entry name" value="Carbonic_anhydrase_a-class"/>
</dbReference>
<feature type="domain" description="Alpha-carbonic anhydrase" evidence="7">
    <location>
        <begin position="1"/>
        <end position="81"/>
    </location>
</feature>
<sequence length="86" mass="9478">MLQGASALSALLPRNKQVFYRYPGSLTTPPCSQAVVWTVFAHTAPVSPAQFRKLNDDIGAPLVDNFRNTQPLNGRTVRALFLDFDS</sequence>
<protein>
    <recommendedName>
        <fullName evidence="2">carbonic anhydrase</fullName>
        <ecNumber evidence="2">4.2.1.1</ecNumber>
    </recommendedName>
</protein>
<reference evidence="8" key="1">
    <citation type="submission" date="2014-08" db="EMBL/GenBank/DDBJ databases">
        <authorList>
            <person name="Murali S."/>
            <person name="Richards S."/>
            <person name="Bandaranaike D."/>
            <person name="Bellair M."/>
            <person name="Blankenburg K."/>
            <person name="Chao H."/>
            <person name="Dinh H."/>
            <person name="Doddapaneni H."/>
            <person name="Dugan-Rocha S."/>
            <person name="Elkadiri S."/>
            <person name="Gnanaolivu R."/>
            <person name="Hughes D."/>
            <person name="Lee S."/>
            <person name="Li M."/>
            <person name="Ming W."/>
            <person name="Munidasa M."/>
            <person name="Muniz J."/>
            <person name="Nguyen L."/>
            <person name="Osuji N."/>
            <person name="Pu L.-L."/>
            <person name="Puazo M."/>
            <person name="Skinner E."/>
            <person name="Qu C."/>
            <person name="Quiroz J."/>
            <person name="Raj R."/>
            <person name="Weissenberger G."/>
            <person name="Xin Y."/>
            <person name="Zou X."/>
            <person name="Han Y."/>
            <person name="Worley K."/>
            <person name="Muzny D."/>
            <person name="Gibbs R."/>
        </authorList>
    </citation>
    <scope>NUCLEOTIDE SEQUENCE</scope>
    <source>
        <strain evidence="8">HAZT.00-mixed</strain>
        <tissue evidence="8">Whole organism</tissue>
    </source>
</reference>
<dbReference type="EMBL" id="JQDR03013140">
    <property type="protein sequence ID" value="KAA0190130.1"/>
    <property type="molecule type" value="Genomic_DNA"/>
</dbReference>
<dbReference type="GO" id="GO:0004089">
    <property type="term" value="F:carbonate dehydratase activity"/>
    <property type="evidence" value="ECO:0007669"/>
    <property type="project" value="UniProtKB-EC"/>
</dbReference>
<keyword evidence="5" id="KW-0456">Lyase</keyword>
<dbReference type="PROSITE" id="PS51144">
    <property type="entry name" value="ALPHA_CA_2"/>
    <property type="match status" value="1"/>
</dbReference>
<dbReference type="InterPro" id="IPR036398">
    <property type="entry name" value="CA_dom_sf"/>
</dbReference>
<dbReference type="AlphaFoldDB" id="A0A6A0GVN8"/>
<comment type="catalytic activity">
    <reaction evidence="6">
        <text>hydrogencarbonate + H(+) = CO2 + H2O</text>
        <dbReference type="Rhea" id="RHEA:10748"/>
        <dbReference type="ChEBI" id="CHEBI:15377"/>
        <dbReference type="ChEBI" id="CHEBI:15378"/>
        <dbReference type="ChEBI" id="CHEBI:16526"/>
        <dbReference type="ChEBI" id="CHEBI:17544"/>
        <dbReference type="EC" id="4.2.1.1"/>
    </reaction>
</comment>
<dbReference type="GO" id="GO:0008270">
    <property type="term" value="F:zinc ion binding"/>
    <property type="evidence" value="ECO:0007669"/>
    <property type="project" value="InterPro"/>
</dbReference>
<evidence type="ECO:0000256" key="1">
    <source>
        <dbReference type="ARBA" id="ARBA00010718"/>
    </source>
</evidence>
<evidence type="ECO:0000256" key="3">
    <source>
        <dbReference type="ARBA" id="ARBA00022723"/>
    </source>
</evidence>
<evidence type="ECO:0000259" key="7">
    <source>
        <dbReference type="PROSITE" id="PS51144"/>
    </source>
</evidence>
<evidence type="ECO:0000313" key="8">
    <source>
        <dbReference type="EMBL" id="KAA0190130.1"/>
    </source>
</evidence>
<reference evidence="8" key="2">
    <citation type="journal article" date="2018" name="Environ. Sci. Technol.">
        <title>The Toxicogenome of Hyalella azteca: A Model for Sediment Ecotoxicology and Evolutionary Toxicology.</title>
        <authorList>
            <person name="Poynton H.C."/>
            <person name="Hasenbein S."/>
            <person name="Benoit J.B."/>
            <person name="Sepulveda M.S."/>
            <person name="Poelchau M.F."/>
            <person name="Hughes D.S.T."/>
            <person name="Murali S.C."/>
            <person name="Chen S."/>
            <person name="Glastad K.M."/>
            <person name="Goodisman M.A.D."/>
            <person name="Werren J.H."/>
            <person name="Vineis J.H."/>
            <person name="Bowen J.L."/>
            <person name="Friedrich M."/>
            <person name="Jones J."/>
            <person name="Robertson H.M."/>
            <person name="Feyereisen R."/>
            <person name="Mechler-Hickson A."/>
            <person name="Mathers N."/>
            <person name="Lee C.E."/>
            <person name="Colbourne J.K."/>
            <person name="Biales A."/>
            <person name="Johnston J.S."/>
            <person name="Wellborn G.A."/>
            <person name="Rosendale A.J."/>
            <person name="Cridge A.G."/>
            <person name="Munoz-Torres M.C."/>
            <person name="Bain P.A."/>
            <person name="Manny A.R."/>
            <person name="Major K.M."/>
            <person name="Lambert F.N."/>
            <person name="Vulpe C.D."/>
            <person name="Tuck P."/>
            <person name="Blalock B.J."/>
            <person name="Lin Y.Y."/>
            <person name="Smith M.E."/>
            <person name="Ochoa-Acuna H."/>
            <person name="Chen M.M."/>
            <person name="Childers C.P."/>
            <person name="Qu J."/>
            <person name="Dugan S."/>
            <person name="Lee S.L."/>
            <person name="Chao H."/>
            <person name="Dinh H."/>
            <person name="Han Y."/>
            <person name="Doddapaneni H."/>
            <person name="Worley K.C."/>
            <person name="Muzny D.M."/>
            <person name="Gibbs R.A."/>
            <person name="Richards S."/>
        </authorList>
    </citation>
    <scope>NUCLEOTIDE SEQUENCE</scope>
    <source>
        <strain evidence="8">HAZT.00-mixed</strain>
        <tissue evidence="8">Whole organism</tissue>
    </source>
</reference>
<organism evidence="8">
    <name type="scientific">Hyalella azteca</name>
    <name type="common">Amphipod</name>
    <dbReference type="NCBI Taxonomy" id="294128"/>
    <lineage>
        <taxon>Eukaryota</taxon>
        <taxon>Metazoa</taxon>
        <taxon>Ecdysozoa</taxon>
        <taxon>Arthropoda</taxon>
        <taxon>Crustacea</taxon>
        <taxon>Multicrustacea</taxon>
        <taxon>Malacostraca</taxon>
        <taxon>Eumalacostraca</taxon>
        <taxon>Peracarida</taxon>
        <taxon>Amphipoda</taxon>
        <taxon>Senticaudata</taxon>
        <taxon>Talitrida</taxon>
        <taxon>Talitroidea</taxon>
        <taxon>Hyalellidae</taxon>
        <taxon>Hyalella</taxon>
    </lineage>
</organism>
<proteinExistence type="inferred from homology"/>
<accession>A0A6A0GVN8</accession>
<evidence type="ECO:0000256" key="2">
    <source>
        <dbReference type="ARBA" id="ARBA00012925"/>
    </source>
</evidence>
<comment type="caution">
    <text evidence="8">The sequence shown here is derived from an EMBL/GenBank/DDBJ whole genome shotgun (WGS) entry which is preliminary data.</text>
</comment>
<dbReference type="SUPFAM" id="SSF51069">
    <property type="entry name" value="Carbonic anhydrase"/>
    <property type="match status" value="1"/>
</dbReference>
<name>A0A6A0GVN8_HYAAZ</name>
<dbReference type="EC" id="4.2.1.1" evidence="2"/>
<reference evidence="8" key="3">
    <citation type="submission" date="2019-06" db="EMBL/GenBank/DDBJ databases">
        <authorList>
            <person name="Poynton C."/>
            <person name="Hasenbein S."/>
            <person name="Benoit J.B."/>
            <person name="Sepulveda M.S."/>
            <person name="Poelchau M.F."/>
            <person name="Murali S.C."/>
            <person name="Chen S."/>
            <person name="Glastad K.M."/>
            <person name="Werren J.H."/>
            <person name="Vineis J.H."/>
            <person name="Bowen J.L."/>
            <person name="Friedrich M."/>
            <person name="Jones J."/>
            <person name="Robertson H.M."/>
            <person name="Feyereisen R."/>
            <person name="Mechler-Hickson A."/>
            <person name="Mathers N."/>
            <person name="Lee C.E."/>
            <person name="Colbourne J.K."/>
            <person name="Biales A."/>
            <person name="Johnston J.S."/>
            <person name="Wellborn G.A."/>
            <person name="Rosendale A.J."/>
            <person name="Cridge A.G."/>
            <person name="Munoz-Torres M.C."/>
            <person name="Bain P.A."/>
            <person name="Manny A.R."/>
            <person name="Major K.M."/>
            <person name="Lambert F.N."/>
            <person name="Vulpe C.D."/>
            <person name="Tuck P."/>
            <person name="Blalock B.J."/>
            <person name="Lin Y.-Y."/>
            <person name="Smith M.E."/>
            <person name="Ochoa-Acuna H."/>
            <person name="Chen M.-J.M."/>
            <person name="Childers C.P."/>
            <person name="Qu J."/>
            <person name="Dugan S."/>
            <person name="Lee S.L."/>
            <person name="Chao H."/>
            <person name="Dinh H."/>
            <person name="Han Y."/>
            <person name="Doddapaneni H."/>
            <person name="Worley K.C."/>
            <person name="Muzny D.M."/>
            <person name="Gibbs R.A."/>
            <person name="Richards S."/>
        </authorList>
    </citation>
    <scope>NUCLEOTIDE SEQUENCE</scope>
    <source>
        <strain evidence="8">HAZT.00-mixed</strain>
        <tissue evidence="8">Whole organism</tissue>
    </source>
</reference>
<evidence type="ECO:0000256" key="6">
    <source>
        <dbReference type="ARBA" id="ARBA00048348"/>
    </source>
</evidence>
<dbReference type="PANTHER" id="PTHR18952">
    <property type="entry name" value="CARBONIC ANHYDRASE"/>
    <property type="match status" value="1"/>
</dbReference>
<comment type="similarity">
    <text evidence="1">Belongs to the alpha-carbonic anhydrase family.</text>
</comment>
<dbReference type="PANTHER" id="PTHR18952:SF265">
    <property type="entry name" value="CARBONIC ANHYDRASE"/>
    <property type="match status" value="1"/>
</dbReference>
<dbReference type="Pfam" id="PF00194">
    <property type="entry name" value="Carb_anhydrase"/>
    <property type="match status" value="1"/>
</dbReference>
<dbReference type="InterPro" id="IPR001148">
    <property type="entry name" value="CA_dom"/>
</dbReference>
<dbReference type="Proteomes" id="UP000711488">
    <property type="component" value="Unassembled WGS sequence"/>
</dbReference>
<gene>
    <name evidence="8" type="ORF">HAZT_HAZT011851</name>
</gene>
<dbReference type="GO" id="GO:0005886">
    <property type="term" value="C:plasma membrane"/>
    <property type="evidence" value="ECO:0007669"/>
    <property type="project" value="TreeGrafter"/>
</dbReference>
<keyword evidence="3" id="KW-0479">Metal-binding</keyword>
<keyword evidence="4" id="KW-0862">Zinc</keyword>